<comment type="subcellular location">
    <subcellularLocation>
        <location evidence="1">Endomembrane system</location>
        <topology evidence="1">Multi-pass membrane protein</topology>
    </subcellularLocation>
</comment>
<feature type="transmembrane region" description="Helical" evidence="9">
    <location>
        <begin position="139"/>
        <end position="159"/>
    </location>
</feature>
<feature type="transmembrane region" description="Helical" evidence="9">
    <location>
        <begin position="428"/>
        <end position="450"/>
    </location>
</feature>
<feature type="transmembrane region" description="Helical" evidence="9">
    <location>
        <begin position="171"/>
        <end position="189"/>
    </location>
</feature>
<feature type="transmembrane region" description="Helical" evidence="9">
    <location>
        <begin position="115"/>
        <end position="133"/>
    </location>
</feature>
<feature type="transmembrane region" description="Helical" evidence="9">
    <location>
        <begin position="399"/>
        <end position="416"/>
    </location>
</feature>
<keyword evidence="6" id="KW-0406">Ion transport</keyword>
<feature type="transmembrane region" description="Helical" evidence="9">
    <location>
        <begin position="333"/>
        <end position="355"/>
    </location>
</feature>
<evidence type="ECO:0000256" key="8">
    <source>
        <dbReference type="SAM" id="MobiDB-lite"/>
    </source>
</evidence>
<dbReference type="EMBL" id="JAHLUX010000005">
    <property type="protein sequence ID" value="KAG7818874.1"/>
    <property type="molecule type" value="Genomic_DNA"/>
</dbReference>
<dbReference type="SUPFAM" id="SSF103473">
    <property type="entry name" value="MFS general substrate transporter"/>
    <property type="match status" value="1"/>
</dbReference>
<comment type="similarity">
    <text evidence="2">Belongs to the major facilitator superfamily.</text>
</comment>
<dbReference type="PANTHER" id="PTHR23501">
    <property type="entry name" value="MAJOR FACILITATOR SUPERFAMILY"/>
    <property type="match status" value="1"/>
</dbReference>
<evidence type="ECO:0000256" key="2">
    <source>
        <dbReference type="ARBA" id="ARBA00008335"/>
    </source>
</evidence>
<dbReference type="FunFam" id="1.20.1250.20:FF:000197">
    <property type="entry name" value="Siderophore iron transporter 1"/>
    <property type="match status" value="1"/>
</dbReference>
<protein>
    <recommendedName>
        <fullName evidence="12">Siderophore iron transporter 1</fullName>
    </recommendedName>
</protein>
<proteinExistence type="inferred from homology"/>
<evidence type="ECO:0000256" key="9">
    <source>
        <dbReference type="SAM" id="Phobius"/>
    </source>
</evidence>
<dbReference type="InterPro" id="IPR036259">
    <property type="entry name" value="MFS_trans_sf"/>
</dbReference>
<feature type="transmembrane region" description="Helical" evidence="9">
    <location>
        <begin position="375"/>
        <end position="394"/>
    </location>
</feature>
<feature type="region of interest" description="Disordered" evidence="8">
    <location>
        <begin position="566"/>
        <end position="587"/>
    </location>
</feature>
<dbReference type="PANTHER" id="PTHR23501:SF92">
    <property type="entry name" value="GLUTATHIONE EXCHANGER 1-RELATED"/>
    <property type="match status" value="1"/>
</dbReference>
<feature type="transmembrane region" description="Helical" evidence="9">
    <location>
        <begin position="42"/>
        <end position="62"/>
    </location>
</feature>
<accession>A0AAN6DGV0</accession>
<sequence length="587" mass="65989">MNSSPTNREKDTESDLVTNAHSKYEQKSYGVRRTEALNKQYNVWYGKVAIFFSIFLVAYAYGLDGQIRYTYQSYATSSYSQHSLLSTVTVVRSVAACVAQLFYARLSDIFGRIELLFVGIVLYVVGTIIESQAYDVTRFAAGAILYQFGYSGVIVLLQIISADFSNMNWRVLASFVAALPFVINTWISGNVTDAVMSSRTWSWGIGMWAFIFPLACIPLILCFMHMHYLAYRSGDIHRLEGVSDFKRLGFNRFFVETFFWKIDLVGLLSLMLSLGLILTPFTLAGGYQSEWQKAKVIAPLVIGFCLLPLFFLWEAKYARHPFLEAKYMKDRSVWGALMIAIFIDLVWYMQGDYLYTVVVVGFNQTIKSATRITSLYSFVSVITGTILGFAIAYIRRLKAFIIFGIAMWFIAMGLMVRYRGGDGTKDGLIGAQCLFGFGAGFFTYVTQASIQTVTDHEHMASLLSLYLCLYYVGSALGGSISGAIWTQLLPKEIYKRISNTTEAAAAYGSPLTWIYEHPWGDPDRMALVASYRYVQKILVTVGLCFCVPLLAFAFLLKDPKLESVQSLKDAHPEDSEEEEHVNPKTAA</sequence>
<dbReference type="Proteomes" id="UP001196530">
    <property type="component" value="Unassembled WGS sequence"/>
</dbReference>
<organism evidence="10 11">
    <name type="scientific">Pichia angusta</name>
    <name type="common">Yeast</name>
    <name type="synonym">Hansenula polymorpha</name>
    <dbReference type="NCBI Taxonomy" id="870730"/>
    <lineage>
        <taxon>Eukaryota</taxon>
        <taxon>Fungi</taxon>
        <taxon>Dikarya</taxon>
        <taxon>Ascomycota</taxon>
        <taxon>Saccharomycotina</taxon>
        <taxon>Pichiomycetes</taxon>
        <taxon>Pichiales</taxon>
        <taxon>Pichiaceae</taxon>
        <taxon>Ogataea</taxon>
    </lineage>
</organism>
<dbReference type="GeneID" id="66126793"/>
<dbReference type="AlphaFoldDB" id="A0AAN6DGV0"/>
<feature type="transmembrane region" description="Helical" evidence="9">
    <location>
        <begin position="262"/>
        <end position="284"/>
    </location>
</feature>
<keyword evidence="7 9" id="KW-0472">Membrane</keyword>
<gene>
    <name evidence="10" type="ORF">KL928_002742</name>
</gene>
<evidence type="ECO:0000256" key="7">
    <source>
        <dbReference type="ARBA" id="ARBA00023136"/>
    </source>
</evidence>
<keyword evidence="4 9" id="KW-0812">Transmembrane</keyword>
<dbReference type="GO" id="GO:0015343">
    <property type="term" value="F:siderophore-iron transmembrane transporter activity"/>
    <property type="evidence" value="ECO:0007669"/>
    <property type="project" value="TreeGrafter"/>
</dbReference>
<feature type="transmembrane region" description="Helical" evidence="9">
    <location>
        <begin position="82"/>
        <end position="103"/>
    </location>
</feature>
<evidence type="ECO:0000256" key="4">
    <source>
        <dbReference type="ARBA" id="ARBA00022692"/>
    </source>
</evidence>
<evidence type="ECO:0008006" key="12">
    <source>
        <dbReference type="Google" id="ProtNLM"/>
    </source>
</evidence>
<dbReference type="GO" id="GO:0005768">
    <property type="term" value="C:endosome"/>
    <property type="evidence" value="ECO:0007669"/>
    <property type="project" value="TreeGrafter"/>
</dbReference>
<feature type="transmembrane region" description="Helical" evidence="9">
    <location>
        <begin position="537"/>
        <end position="556"/>
    </location>
</feature>
<feature type="transmembrane region" description="Helical" evidence="9">
    <location>
        <begin position="201"/>
        <end position="223"/>
    </location>
</feature>
<keyword evidence="3" id="KW-0813">Transport</keyword>
<keyword evidence="5 9" id="KW-1133">Transmembrane helix</keyword>
<dbReference type="RefSeq" id="XP_043059896.1">
    <property type="nucleotide sequence ID" value="XM_043203252.1"/>
</dbReference>
<evidence type="ECO:0000256" key="1">
    <source>
        <dbReference type="ARBA" id="ARBA00004127"/>
    </source>
</evidence>
<comment type="caution">
    <text evidence="10">The sequence shown here is derived from an EMBL/GenBank/DDBJ whole genome shotgun (WGS) entry which is preliminary data.</text>
</comment>
<reference evidence="10" key="1">
    <citation type="journal article" date="2021" name="G3 (Bethesda)">
        <title>Genomic diversity, chromosomal rearrangements, and interspecies hybridization in the ogataea polymorpha species complex.</title>
        <authorList>
            <person name="Hanson S.J."/>
            <person name="Cinneide E.O."/>
            <person name="Salzberg L.I."/>
            <person name="Wolfe K.H."/>
            <person name="McGowan J."/>
            <person name="Fitzpatrick D.A."/>
            <person name="Matlin K."/>
        </authorList>
    </citation>
    <scope>NUCLEOTIDE SEQUENCE</scope>
    <source>
        <strain evidence="10">61-244</strain>
    </source>
</reference>
<evidence type="ECO:0000256" key="3">
    <source>
        <dbReference type="ARBA" id="ARBA00022448"/>
    </source>
</evidence>
<name>A0AAN6DGV0_PICAN</name>
<dbReference type="GO" id="GO:0005886">
    <property type="term" value="C:plasma membrane"/>
    <property type="evidence" value="ECO:0007669"/>
    <property type="project" value="TreeGrafter"/>
</dbReference>
<evidence type="ECO:0000256" key="5">
    <source>
        <dbReference type="ARBA" id="ARBA00022989"/>
    </source>
</evidence>
<feature type="transmembrane region" description="Helical" evidence="9">
    <location>
        <begin position="462"/>
        <end position="485"/>
    </location>
</feature>
<evidence type="ECO:0000313" key="11">
    <source>
        <dbReference type="Proteomes" id="UP001196530"/>
    </source>
</evidence>
<feature type="transmembrane region" description="Helical" evidence="9">
    <location>
        <begin position="296"/>
        <end position="313"/>
    </location>
</feature>
<evidence type="ECO:0000256" key="6">
    <source>
        <dbReference type="ARBA" id="ARBA00023065"/>
    </source>
</evidence>
<dbReference type="GO" id="GO:0005774">
    <property type="term" value="C:vacuolar membrane"/>
    <property type="evidence" value="ECO:0007669"/>
    <property type="project" value="TreeGrafter"/>
</dbReference>
<evidence type="ECO:0000313" key="10">
    <source>
        <dbReference type="EMBL" id="KAG7818874.1"/>
    </source>
</evidence>
<dbReference type="Gene3D" id="1.20.1250.20">
    <property type="entry name" value="MFS general substrate transporter like domains"/>
    <property type="match status" value="2"/>
</dbReference>